<name>A0A6I4UXH3_9SPHN</name>
<feature type="chain" id="PRO_5026161454" evidence="1">
    <location>
        <begin position="24"/>
        <end position="160"/>
    </location>
</feature>
<evidence type="ECO:0000256" key="1">
    <source>
        <dbReference type="SAM" id="SignalP"/>
    </source>
</evidence>
<keyword evidence="1" id="KW-0732">Signal</keyword>
<comment type="caution">
    <text evidence="2">The sequence shown here is derived from an EMBL/GenBank/DDBJ whole genome shotgun (WGS) entry which is preliminary data.</text>
</comment>
<sequence>MKTGRIFGIFAVAAALVSSPVSAQAEQQAMVISGDVKVVKTVTADDGTEQTELADTSVVVPGDKLLFRNNYRNQSTEPVENFKLTNPLSSAVVFAEDNDPALEVSVDGGSTWAALAELTVTNEDGTTRAAQAGDVTHLRWTLKMIQPGETGQVTFNAFVR</sequence>
<accession>A0A6I4UXH3</accession>
<reference evidence="2 3" key="1">
    <citation type="submission" date="2019-12" db="EMBL/GenBank/DDBJ databases">
        <title>Genomic-based taxomic classification of the family Erythrobacteraceae.</title>
        <authorList>
            <person name="Xu L."/>
        </authorList>
    </citation>
    <scope>NUCLEOTIDE SEQUENCE [LARGE SCALE GENOMIC DNA]</scope>
    <source>
        <strain evidence="2 3">SW-109</strain>
    </source>
</reference>
<dbReference type="RefSeq" id="WP_160729795.1">
    <property type="nucleotide sequence ID" value="NZ_CANLWR010000001.1"/>
</dbReference>
<evidence type="ECO:0000313" key="2">
    <source>
        <dbReference type="EMBL" id="MXP46577.1"/>
    </source>
</evidence>
<dbReference type="Proteomes" id="UP000471435">
    <property type="component" value="Unassembled WGS sequence"/>
</dbReference>
<organism evidence="2 3">
    <name type="scientific">Pontixanthobacter luteolus</name>
    <dbReference type="NCBI Taxonomy" id="295089"/>
    <lineage>
        <taxon>Bacteria</taxon>
        <taxon>Pseudomonadati</taxon>
        <taxon>Pseudomonadota</taxon>
        <taxon>Alphaproteobacteria</taxon>
        <taxon>Sphingomonadales</taxon>
        <taxon>Erythrobacteraceae</taxon>
        <taxon>Pontixanthobacter</taxon>
    </lineage>
</organism>
<dbReference type="EMBL" id="WTYP01000001">
    <property type="protein sequence ID" value="MXP46577.1"/>
    <property type="molecule type" value="Genomic_DNA"/>
</dbReference>
<dbReference type="OrthoDB" id="7428387at2"/>
<gene>
    <name evidence="2" type="ORF">GRI43_04095</name>
</gene>
<keyword evidence="3" id="KW-1185">Reference proteome</keyword>
<evidence type="ECO:0000313" key="3">
    <source>
        <dbReference type="Proteomes" id="UP000471435"/>
    </source>
</evidence>
<proteinExistence type="predicted"/>
<dbReference type="AlphaFoldDB" id="A0A6I4UXH3"/>
<protein>
    <submittedName>
        <fullName evidence="2">Uncharacterized protein</fullName>
    </submittedName>
</protein>
<feature type="signal peptide" evidence="1">
    <location>
        <begin position="1"/>
        <end position="23"/>
    </location>
</feature>